<dbReference type="Proteomes" id="UP000886595">
    <property type="component" value="Unassembled WGS sequence"/>
</dbReference>
<comment type="caution">
    <text evidence="1">The sequence shown here is derived from an EMBL/GenBank/DDBJ whole genome shotgun (WGS) entry which is preliminary data.</text>
</comment>
<reference evidence="1 2" key="1">
    <citation type="submission" date="2020-02" db="EMBL/GenBank/DDBJ databases">
        <authorList>
            <person name="Ma Q."/>
            <person name="Huang Y."/>
            <person name="Song X."/>
            <person name="Pei D."/>
        </authorList>
    </citation>
    <scope>NUCLEOTIDE SEQUENCE [LARGE SCALE GENOMIC DNA]</scope>
    <source>
        <strain evidence="1">Sxm20200214</strain>
        <tissue evidence="1">Leaf</tissue>
    </source>
</reference>
<protein>
    <submittedName>
        <fullName evidence="1">Uncharacterized protein</fullName>
    </submittedName>
</protein>
<keyword evidence="2" id="KW-1185">Reference proteome</keyword>
<organism evidence="1 2">
    <name type="scientific">Brassica carinata</name>
    <name type="common">Ethiopian mustard</name>
    <name type="synonym">Abyssinian cabbage</name>
    <dbReference type="NCBI Taxonomy" id="52824"/>
    <lineage>
        <taxon>Eukaryota</taxon>
        <taxon>Viridiplantae</taxon>
        <taxon>Streptophyta</taxon>
        <taxon>Embryophyta</taxon>
        <taxon>Tracheophyta</taxon>
        <taxon>Spermatophyta</taxon>
        <taxon>Magnoliopsida</taxon>
        <taxon>eudicotyledons</taxon>
        <taxon>Gunneridae</taxon>
        <taxon>Pentapetalae</taxon>
        <taxon>rosids</taxon>
        <taxon>malvids</taxon>
        <taxon>Brassicales</taxon>
        <taxon>Brassicaceae</taxon>
        <taxon>Brassiceae</taxon>
        <taxon>Brassica</taxon>
    </lineage>
</organism>
<accession>A0A8X7TQW0</accession>
<gene>
    <name evidence="1" type="ORF">Bca52824_081043</name>
</gene>
<dbReference type="EMBL" id="JAAMPC010000016">
    <property type="protein sequence ID" value="KAG2250907.1"/>
    <property type="molecule type" value="Genomic_DNA"/>
</dbReference>
<sequence>MEFRGSDHRPRISFFDSKRKKNRALFRFDRRFRDNPEVKQLIAEAWQAQPEASVCHRLSLCRRAIATWSREQAMNSKLNIDRIYREINDSMSNPVGCNLTISSINGELLDAYRAEEEF</sequence>
<name>A0A8X7TQW0_BRACI</name>
<evidence type="ECO:0000313" key="1">
    <source>
        <dbReference type="EMBL" id="KAG2250907.1"/>
    </source>
</evidence>
<evidence type="ECO:0000313" key="2">
    <source>
        <dbReference type="Proteomes" id="UP000886595"/>
    </source>
</evidence>
<proteinExistence type="predicted"/>
<dbReference type="AlphaFoldDB" id="A0A8X7TQW0"/>